<dbReference type="PANTHER" id="PTHR12215:SF10">
    <property type="entry name" value="L-AMINOADIPATE-SEMIALDEHYDE DEHYDROGENASE-PHOSPHOPANTETHEINYL TRANSFERASE"/>
    <property type="match status" value="1"/>
</dbReference>
<dbReference type="PANTHER" id="PTHR12215">
    <property type="entry name" value="PHOSPHOPANTETHEINE TRANSFERASE"/>
    <property type="match status" value="1"/>
</dbReference>
<dbReference type="SUPFAM" id="SSF56214">
    <property type="entry name" value="4'-phosphopantetheinyl transferase"/>
    <property type="match status" value="2"/>
</dbReference>
<name>A0A1M7I2W6_9BACT</name>
<evidence type="ECO:0000259" key="4">
    <source>
        <dbReference type="Pfam" id="PF22624"/>
    </source>
</evidence>
<dbReference type="Pfam" id="PF01648">
    <property type="entry name" value="ACPS"/>
    <property type="match status" value="1"/>
</dbReference>
<comment type="similarity">
    <text evidence="1">Belongs to the P-Pant transferase superfamily. Gsp/Sfp/HetI/AcpT family.</text>
</comment>
<dbReference type="Pfam" id="PF22624">
    <property type="entry name" value="AASDHPPT_N"/>
    <property type="match status" value="1"/>
</dbReference>
<dbReference type="GO" id="GO:0019878">
    <property type="term" value="P:lysine biosynthetic process via aminoadipic acid"/>
    <property type="evidence" value="ECO:0007669"/>
    <property type="project" value="TreeGrafter"/>
</dbReference>
<keyword evidence="2 5" id="KW-0808">Transferase</keyword>
<sequence>MLRSQINIFCQDAAQPVWNSSFPLVPSGFLDIWRAPLDLSGKITDPFRPLLDAEEIRKANSFYRQEDKLRYLTGRGFLRKLAGNYLNRDPRTLVFSQSPYRKPILKADQPFHFNLSHAGDWVVIALSSAPVGIDIEPVNKAFAHEEVVSRFFEASEKAFIAASPSPKEAFFKLWTRKEAFLKGIGLGLSDHLQEYCLLDGKQTVTIAEHQIYSAWRLESFRMRGDHWLSIASSDMELSPRYFDVSALPEA</sequence>
<organism evidence="5 6">
    <name type="scientific">Cyclobacterium lianum</name>
    <dbReference type="NCBI Taxonomy" id="388280"/>
    <lineage>
        <taxon>Bacteria</taxon>
        <taxon>Pseudomonadati</taxon>
        <taxon>Bacteroidota</taxon>
        <taxon>Cytophagia</taxon>
        <taxon>Cytophagales</taxon>
        <taxon>Cyclobacteriaceae</taxon>
        <taxon>Cyclobacterium</taxon>
    </lineage>
</organism>
<dbReference type="Gene3D" id="3.90.470.20">
    <property type="entry name" value="4'-phosphopantetheinyl transferase domain"/>
    <property type="match status" value="2"/>
</dbReference>
<evidence type="ECO:0000313" key="6">
    <source>
        <dbReference type="Proteomes" id="UP000184513"/>
    </source>
</evidence>
<dbReference type="GO" id="GO:0000287">
    <property type="term" value="F:magnesium ion binding"/>
    <property type="evidence" value="ECO:0007669"/>
    <property type="project" value="InterPro"/>
</dbReference>
<dbReference type="EMBL" id="FRCY01000001">
    <property type="protein sequence ID" value="SHM34757.1"/>
    <property type="molecule type" value="Genomic_DNA"/>
</dbReference>
<dbReference type="InterPro" id="IPR055066">
    <property type="entry name" value="AASDHPPT_N"/>
</dbReference>
<keyword evidence="6" id="KW-1185">Reference proteome</keyword>
<evidence type="ECO:0000313" key="5">
    <source>
        <dbReference type="EMBL" id="SHM34757.1"/>
    </source>
</evidence>
<dbReference type="GO" id="GO:0005829">
    <property type="term" value="C:cytosol"/>
    <property type="evidence" value="ECO:0007669"/>
    <property type="project" value="TreeGrafter"/>
</dbReference>
<dbReference type="RefSeq" id="WP_178371414.1">
    <property type="nucleotide sequence ID" value="NZ_FRCY01000001.1"/>
</dbReference>
<dbReference type="STRING" id="388280.SAMN04488057_101155"/>
<dbReference type="InterPro" id="IPR037143">
    <property type="entry name" value="4-PPantetheinyl_Trfase_dom_sf"/>
</dbReference>
<feature type="domain" description="4'-phosphopantetheinyl transferase" evidence="3">
    <location>
        <begin position="130"/>
        <end position="230"/>
    </location>
</feature>
<protein>
    <submittedName>
        <fullName evidence="5">4'-phosphopantetheinyl transferase</fullName>
    </submittedName>
</protein>
<dbReference type="InterPro" id="IPR050559">
    <property type="entry name" value="P-Pant_transferase_sf"/>
</dbReference>
<dbReference type="Proteomes" id="UP000184513">
    <property type="component" value="Unassembled WGS sequence"/>
</dbReference>
<feature type="domain" description="4'-phosphopantetheinyl transferase N-terminal" evidence="4">
    <location>
        <begin position="50"/>
        <end position="126"/>
    </location>
</feature>
<evidence type="ECO:0000259" key="3">
    <source>
        <dbReference type="Pfam" id="PF01648"/>
    </source>
</evidence>
<dbReference type="InterPro" id="IPR008278">
    <property type="entry name" value="4-PPantetheinyl_Trfase_dom"/>
</dbReference>
<dbReference type="GO" id="GO:0008897">
    <property type="term" value="F:holo-[acyl-carrier-protein] synthase activity"/>
    <property type="evidence" value="ECO:0007669"/>
    <property type="project" value="InterPro"/>
</dbReference>
<reference evidence="5 6" key="1">
    <citation type="submission" date="2016-11" db="EMBL/GenBank/DDBJ databases">
        <authorList>
            <person name="Jaros S."/>
            <person name="Januszkiewicz K."/>
            <person name="Wedrychowicz H."/>
        </authorList>
    </citation>
    <scope>NUCLEOTIDE SEQUENCE [LARGE SCALE GENOMIC DNA]</scope>
    <source>
        <strain evidence="5 6">CGMCC 1.6102</strain>
    </source>
</reference>
<evidence type="ECO:0000256" key="2">
    <source>
        <dbReference type="ARBA" id="ARBA00022679"/>
    </source>
</evidence>
<evidence type="ECO:0000256" key="1">
    <source>
        <dbReference type="ARBA" id="ARBA00010990"/>
    </source>
</evidence>
<dbReference type="AlphaFoldDB" id="A0A1M7I2W6"/>
<proteinExistence type="inferred from homology"/>
<gene>
    <name evidence="5" type="ORF">SAMN04488057_101155</name>
</gene>
<accession>A0A1M7I2W6</accession>